<evidence type="ECO:0000313" key="8">
    <source>
        <dbReference type="EMBL" id="PHT49728.1"/>
    </source>
</evidence>
<keyword evidence="7" id="KW-0067">ATP-binding</keyword>
<dbReference type="AlphaFoldDB" id="A0A2G2WWV9"/>
<organism evidence="8 9">
    <name type="scientific">Capsicum baccatum</name>
    <name type="common">Peruvian pepper</name>
    <dbReference type="NCBI Taxonomy" id="33114"/>
    <lineage>
        <taxon>Eukaryota</taxon>
        <taxon>Viridiplantae</taxon>
        <taxon>Streptophyta</taxon>
        <taxon>Embryophyta</taxon>
        <taxon>Tracheophyta</taxon>
        <taxon>Spermatophyta</taxon>
        <taxon>Magnoliopsida</taxon>
        <taxon>eudicotyledons</taxon>
        <taxon>Gunneridae</taxon>
        <taxon>Pentapetalae</taxon>
        <taxon>asterids</taxon>
        <taxon>lamiids</taxon>
        <taxon>Solanales</taxon>
        <taxon>Solanaceae</taxon>
        <taxon>Solanoideae</taxon>
        <taxon>Capsiceae</taxon>
        <taxon>Capsicum</taxon>
    </lineage>
</organism>
<comment type="subcellular location">
    <subcellularLocation>
        <location evidence="1">Membrane</location>
    </subcellularLocation>
</comment>
<dbReference type="GO" id="GO:0016020">
    <property type="term" value="C:membrane"/>
    <property type="evidence" value="ECO:0007669"/>
    <property type="project" value="UniProtKB-SubCell"/>
</dbReference>
<dbReference type="PANTHER" id="PTHR27008:SF585">
    <property type="entry name" value="PROTEIN KINASE DOMAIN-CONTAINING PROTEIN"/>
    <property type="match status" value="1"/>
</dbReference>
<dbReference type="InterPro" id="IPR011009">
    <property type="entry name" value="Kinase-like_dom_sf"/>
</dbReference>
<evidence type="ECO:0000313" key="9">
    <source>
        <dbReference type="Proteomes" id="UP000224567"/>
    </source>
</evidence>
<evidence type="ECO:0000256" key="3">
    <source>
        <dbReference type="ARBA" id="ARBA00022692"/>
    </source>
</evidence>
<evidence type="ECO:0008006" key="10">
    <source>
        <dbReference type="Google" id="ProtNLM"/>
    </source>
</evidence>
<comment type="caution">
    <text evidence="8">The sequence shown here is derived from an EMBL/GenBank/DDBJ whole genome shotgun (WGS) entry which is preliminary data.</text>
</comment>
<evidence type="ECO:0000256" key="5">
    <source>
        <dbReference type="ARBA" id="ARBA00022989"/>
    </source>
</evidence>
<sequence length="139" mass="15391">MTKNDLSVNQFSDGIPKEIGELQNPAQLSLRHKKLHGSIQDSMRNMYIVIRKRVRDPPQAESLSTVTRERISNYELLQATDGLSESNLIGFGSFGSVYKGILISGTAIAVKVFNLQLNSAFKSLIWTVNFCTAFAIGIL</sequence>
<dbReference type="GO" id="GO:0005524">
    <property type="term" value="F:ATP binding"/>
    <property type="evidence" value="ECO:0007669"/>
    <property type="project" value="UniProtKB-UniRule"/>
</dbReference>
<evidence type="ECO:0000256" key="7">
    <source>
        <dbReference type="PROSITE-ProRule" id="PRU10141"/>
    </source>
</evidence>
<dbReference type="Gene3D" id="3.30.200.20">
    <property type="entry name" value="Phosphorylase Kinase, domain 1"/>
    <property type="match status" value="1"/>
</dbReference>
<keyword evidence="7" id="KW-0547">Nucleotide-binding</keyword>
<dbReference type="InterPro" id="IPR051809">
    <property type="entry name" value="Plant_receptor-like_S/T_kinase"/>
</dbReference>
<dbReference type="STRING" id="33114.A0A2G2WWV9"/>
<evidence type="ECO:0000256" key="2">
    <source>
        <dbReference type="ARBA" id="ARBA00022614"/>
    </source>
</evidence>
<keyword evidence="6" id="KW-0472">Membrane</keyword>
<keyword evidence="2" id="KW-0433">Leucine-rich repeat</keyword>
<evidence type="ECO:0000256" key="1">
    <source>
        <dbReference type="ARBA" id="ARBA00004370"/>
    </source>
</evidence>
<dbReference type="SUPFAM" id="SSF56112">
    <property type="entry name" value="Protein kinase-like (PK-like)"/>
    <property type="match status" value="1"/>
</dbReference>
<dbReference type="EMBL" id="MLFT02000004">
    <property type="protein sequence ID" value="PHT49728.1"/>
    <property type="molecule type" value="Genomic_DNA"/>
</dbReference>
<keyword evidence="5" id="KW-1133">Transmembrane helix</keyword>
<keyword evidence="3" id="KW-0812">Transmembrane</keyword>
<keyword evidence="4" id="KW-0677">Repeat</keyword>
<evidence type="ECO:0000256" key="4">
    <source>
        <dbReference type="ARBA" id="ARBA00022737"/>
    </source>
</evidence>
<proteinExistence type="predicted"/>
<evidence type="ECO:0000256" key="6">
    <source>
        <dbReference type="ARBA" id="ARBA00023136"/>
    </source>
</evidence>
<accession>A0A2G2WWV9</accession>
<dbReference type="PANTHER" id="PTHR27008">
    <property type="entry name" value="OS04G0122200 PROTEIN"/>
    <property type="match status" value="1"/>
</dbReference>
<dbReference type="OrthoDB" id="1719627at2759"/>
<name>A0A2G2WWV9_CAPBA</name>
<dbReference type="InterPro" id="IPR017441">
    <property type="entry name" value="Protein_kinase_ATP_BS"/>
</dbReference>
<dbReference type="Proteomes" id="UP000224567">
    <property type="component" value="Unassembled WGS sequence"/>
</dbReference>
<reference evidence="9" key="2">
    <citation type="journal article" date="2017" name="J. Anim. Genet.">
        <title>Multiple reference genome sequences of hot pepper reveal the massive evolution of plant disease resistance genes by retroduplication.</title>
        <authorList>
            <person name="Kim S."/>
            <person name="Park J."/>
            <person name="Yeom S.-I."/>
            <person name="Kim Y.-M."/>
            <person name="Seo E."/>
            <person name="Kim K.-T."/>
            <person name="Kim M.-S."/>
            <person name="Lee J.M."/>
            <person name="Cheong K."/>
            <person name="Shin H.-S."/>
            <person name="Kim S.-B."/>
            <person name="Han K."/>
            <person name="Lee J."/>
            <person name="Park M."/>
            <person name="Lee H.-A."/>
            <person name="Lee H.-Y."/>
            <person name="Lee Y."/>
            <person name="Oh S."/>
            <person name="Lee J.H."/>
            <person name="Choi E."/>
            <person name="Choi E."/>
            <person name="Lee S.E."/>
            <person name="Jeon J."/>
            <person name="Kim H."/>
            <person name="Choi G."/>
            <person name="Song H."/>
            <person name="Lee J."/>
            <person name="Lee S.-C."/>
            <person name="Kwon J.-K."/>
            <person name="Lee H.-Y."/>
            <person name="Koo N."/>
            <person name="Hong Y."/>
            <person name="Kim R.W."/>
            <person name="Kang W.-H."/>
            <person name="Huh J.H."/>
            <person name="Kang B.-C."/>
            <person name="Yang T.-J."/>
            <person name="Lee Y.-H."/>
            <person name="Bennetzen J.L."/>
            <person name="Choi D."/>
        </authorList>
    </citation>
    <scope>NUCLEOTIDE SEQUENCE [LARGE SCALE GENOMIC DNA]</scope>
    <source>
        <strain evidence="9">cv. PBC81</strain>
    </source>
</reference>
<dbReference type="Gene3D" id="3.80.10.10">
    <property type="entry name" value="Ribonuclease Inhibitor"/>
    <property type="match status" value="1"/>
</dbReference>
<reference evidence="8 9" key="1">
    <citation type="journal article" date="2017" name="Genome Biol.">
        <title>New reference genome sequences of hot pepper reveal the massive evolution of plant disease-resistance genes by retroduplication.</title>
        <authorList>
            <person name="Kim S."/>
            <person name="Park J."/>
            <person name="Yeom S.I."/>
            <person name="Kim Y.M."/>
            <person name="Seo E."/>
            <person name="Kim K.T."/>
            <person name="Kim M.S."/>
            <person name="Lee J.M."/>
            <person name="Cheong K."/>
            <person name="Shin H.S."/>
            <person name="Kim S.B."/>
            <person name="Han K."/>
            <person name="Lee J."/>
            <person name="Park M."/>
            <person name="Lee H.A."/>
            <person name="Lee H.Y."/>
            <person name="Lee Y."/>
            <person name="Oh S."/>
            <person name="Lee J.H."/>
            <person name="Choi E."/>
            <person name="Choi E."/>
            <person name="Lee S.E."/>
            <person name="Jeon J."/>
            <person name="Kim H."/>
            <person name="Choi G."/>
            <person name="Song H."/>
            <person name="Lee J."/>
            <person name="Lee S.C."/>
            <person name="Kwon J.K."/>
            <person name="Lee H.Y."/>
            <person name="Koo N."/>
            <person name="Hong Y."/>
            <person name="Kim R.W."/>
            <person name="Kang W.H."/>
            <person name="Huh J.H."/>
            <person name="Kang B.C."/>
            <person name="Yang T.J."/>
            <person name="Lee Y.H."/>
            <person name="Bennetzen J.L."/>
            <person name="Choi D."/>
        </authorList>
    </citation>
    <scope>NUCLEOTIDE SEQUENCE [LARGE SCALE GENOMIC DNA]</scope>
    <source>
        <strain evidence="9">cv. PBC81</strain>
    </source>
</reference>
<dbReference type="PROSITE" id="PS00107">
    <property type="entry name" value="PROTEIN_KINASE_ATP"/>
    <property type="match status" value="1"/>
</dbReference>
<keyword evidence="9" id="KW-1185">Reference proteome</keyword>
<feature type="binding site" evidence="7">
    <location>
        <position position="122"/>
    </location>
    <ligand>
        <name>ATP</name>
        <dbReference type="ChEBI" id="CHEBI:30616"/>
    </ligand>
</feature>
<protein>
    <recommendedName>
        <fullName evidence="10">Protein kinase domain-containing protein</fullName>
    </recommendedName>
</protein>
<gene>
    <name evidence="8" type="ORF">CQW23_09475</name>
</gene>
<dbReference type="InterPro" id="IPR032675">
    <property type="entry name" value="LRR_dom_sf"/>
</dbReference>